<evidence type="ECO:0000313" key="2">
    <source>
        <dbReference type="EMBL" id="TCS72889.1"/>
    </source>
</evidence>
<evidence type="ECO:0000256" key="1">
    <source>
        <dbReference type="SAM" id="MobiDB-lite"/>
    </source>
</evidence>
<feature type="region of interest" description="Disordered" evidence="1">
    <location>
        <begin position="1"/>
        <end position="66"/>
    </location>
</feature>
<dbReference type="Proteomes" id="UP000295135">
    <property type="component" value="Unassembled WGS sequence"/>
</dbReference>
<proteinExistence type="predicted"/>
<accession>A0A4R3JZ99</accession>
<dbReference type="AlphaFoldDB" id="A0A4R3JZ99"/>
<keyword evidence="3" id="KW-1185">Reference proteome</keyword>
<evidence type="ECO:0000313" key="3">
    <source>
        <dbReference type="Proteomes" id="UP000295135"/>
    </source>
</evidence>
<gene>
    <name evidence="2" type="ORF">EDC61_10310</name>
</gene>
<name>A0A4R3JZ99_9PROT</name>
<dbReference type="InterPro" id="IPR055654">
    <property type="entry name" value="DUF7230"/>
</dbReference>
<organism evidence="2 3">
    <name type="scientific">Sulfuritortus calidifontis</name>
    <dbReference type="NCBI Taxonomy" id="1914471"/>
    <lineage>
        <taxon>Bacteria</taxon>
        <taxon>Pseudomonadati</taxon>
        <taxon>Pseudomonadota</taxon>
        <taxon>Betaproteobacteria</taxon>
        <taxon>Nitrosomonadales</taxon>
        <taxon>Thiobacillaceae</taxon>
        <taxon>Sulfuritortus</taxon>
    </lineage>
</organism>
<sequence>MSKRVSGPPRRPRNPVAKAVRSPAFRMQVVPDKRKKWPKHPAQDEIASASSEDEKRRIEDDADAED</sequence>
<dbReference type="RefSeq" id="WP_126461814.1">
    <property type="nucleotide sequence ID" value="NZ_AP018721.1"/>
</dbReference>
<reference evidence="2 3" key="1">
    <citation type="submission" date="2019-03" db="EMBL/GenBank/DDBJ databases">
        <title>Genomic Encyclopedia of Type Strains, Phase IV (KMG-IV): sequencing the most valuable type-strain genomes for metagenomic binning, comparative biology and taxonomic classification.</title>
        <authorList>
            <person name="Goeker M."/>
        </authorList>
    </citation>
    <scope>NUCLEOTIDE SEQUENCE [LARGE SCALE GENOMIC DNA]</scope>
    <source>
        <strain evidence="2 3">DSM 103923</strain>
    </source>
</reference>
<protein>
    <submittedName>
        <fullName evidence="2">Uncharacterized protein</fullName>
    </submittedName>
</protein>
<dbReference type="EMBL" id="SLZY01000003">
    <property type="protein sequence ID" value="TCS72889.1"/>
    <property type="molecule type" value="Genomic_DNA"/>
</dbReference>
<dbReference type="Pfam" id="PF23876">
    <property type="entry name" value="DUF7230"/>
    <property type="match status" value="1"/>
</dbReference>
<comment type="caution">
    <text evidence="2">The sequence shown here is derived from an EMBL/GenBank/DDBJ whole genome shotgun (WGS) entry which is preliminary data.</text>
</comment>